<feature type="compositionally biased region" description="Polar residues" evidence="1">
    <location>
        <begin position="29"/>
        <end position="47"/>
    </location>
</feature>
<evidence type="ECO:0000313" key="2">
    <source>
        <dbReference type="EMBL" id="CCD69112.1"/>
    </source>
</evidence>
<evidence type="ECO:0000256" key="1">
    <source>
        <dbReference type="SAM" id="MobiDB-lite"/>
    </source>
</evidence>
<evidence type="ECO:0000313" key="4">
    <source>
        <dbReference type="WormBase" id="R02E4.1"/>
    </source>
</evidence>
<dbReference type="Proteomes" id="UP000001940">
    <property type="component" value="Chromosome X"/>
</dbReference>
<dbReference type="AlphaFoldDB" id="Q2L6X3"/>
<gene>
    <name evidence="2" type="ORF">CELE_R02E4.1</name>
    <name evidence="2 4" type="ORF">R02E4.1</name>
</gene>
<dbReference type="CTD" id="187524"/>
<name>Q2L6X3_CAEEL</name>
<dbReference type="AGR" id="WB:WBGene00019826"/>
<sequence length="288" mass="32307">MDNHIGGAMNSAIKNDQSDDGANPPVKNVISSSNKRMFNSQSSTPSGSSLFLVDQIPFILVQSNRNLDFLLDNMIDEMKELLCPVGMRKSELGDSQNPMDILLQVAQVPVNQRNLRFYYLVGQVMLRATYEKKHIFEGLCQMVLGEGSQKEAGSISIKIPKHILPNDVTEGMVDVLYQSLLTRMGPSNEYINKWFDRLNENKIGEEIILKVPTTIAELKSLAVAFFDWLHANKDVFLKNSSLSKLANTPVTDLSEDKGHVQNANEIEENGNNRKENNVYVKRCRSSSI</sequence>
<protein>
    <submittedName>
        <fullName evidence="2">Uncharacterized protein</fullName>
    </submittedName>
</protein>
<reference evidence="2 3" key="1">
    <citation type="journal article" date="1998" name="Science">
        <title>Genome sequence of the nematode C. elegans: a platform for investigating biology.</title>
        <authorList>
            <consortium name="The C. elegans sequencing consortium"/>
            <person name="Sulson J.E."/>
            <person name="Waterston R."/>
        </authorList>
    </citation>
    <scope>NUCLEOTIDE SEQUENCE [LARGE SCALE GENOMIC DNA]</scope>
    <source>
        <strain evidence="2 3">Bristol N2</strain>
    </source>
</reference>
<organism evidence="2 3">
    <name type="scientific">Caenorhabditis elegans</name>
    <dbReference type="NCBI Taxonomy" id="6239"/>
    <lineage>
        <taxon>Eukaryota</taxon>
        <taxon>Metazoa</taxon>
        <taxon>Ecdysozoa</taxon>
        <taxon>Nematoda</taxon>
        <taxon>Chromadorea</taxon>
        <taxon>Rhabditida</taxon>
        <taxon>Rhabditina</taxon>
        <taxon>Rhabditomorpha</taxon>
        <taxon>Rhabditoidea</taxon>
        <taxon>Rhabditidae</taxon>
        <taxon>Peloderinae</taxon>
        <taxon>Caenorhabditis</taxon>
    </lineage>
</organism>
<keyword evidence="3" id="KW-1185">Reference proteome</keyword>
<dbReference type="RefSeq" id="NP_508697.2">
    <property type="nucleotide sequence ID" value="NM_076296.2"/>
</dbReference>
<dbReference type="PaxDb" id="6239-R02E4.1"/>
<dbReference type="OrthoDB" id="5816522at2759"/>
<dbReference type="FunCoup" id="Q2L6X3">
    <property type="interactions" value="173"/>
</dbReference>
<dbReference type="InParanoid" id="Q2L6X3"/>
<dbReference type="STRING" id="6239.R02E4.1.1"/>
<dbReference type="UCSC" id="R02E4.1">
    <property type="organism name" value="c. elegans"/>
</dbReference>
<dbReference type="GeneID" id="187524"/>
<dbReference type="HOGENOM" id="CLU_967198_0_0_1"/>
<feature type="region of interest" description="Disordered" evidence="1">
    <location>
        <begin position="1"/>
        <end position="47"/>
    </location>
</feature>
<proteinExistence type="predicted"/>
<dbReference type="EMBL" id="BX284606">
    <property type="protein sequence ID" value="CCD69112.1"/>
    <property type="molecule type" value="Genomic_DNA"/>
</dbReference>
<dbReference type="eggNOG" id="ENOG502TIQN">
    <property type="taxonomic scope" value="Eukaryota"/>
</dbReference>
<accession>Q2L6X3</accession>
<dbReference type="KEGG" id="cel:CELE_R02E4.1"/>
<dbReference type="Bgee" id="WBGene00019826">
    <property type="expression patterns" value="Expressed in adult organism and 1 other cell type or tissue"/>
</dbReference>
<dbReference type="WormBase" id="R02E4.1">
    <property type="protein sequence ID" value="CE39605"/>
    <property type="gene ID" value="WBGene00019826"/>
</dbReference>
<evidence type="ECO:0000313" key="3">
    <source>
        <dbReference type="Proteomes" id="UP000001940"/>
    </source>
</evidence>